<evidence type="ECO:0000313" key="4">
    <source>
        <dbReference type="Proteomes" id="UP000697472"/>
    </source>
</evidence>
<dbReference type="InterPro" id="IPR036890">
    <property type="entry name" value="HATPase_C_sf"/>
</dbReference>
<comment type="caution">
    <text evidence="3">The sequence shown here is derived from an EMBL/GenBank/DDBJ whole genome shotgun (WGS) entry which is preliminary data.</text>
</comment>
<organism evidence="3 4">
    <name type="scientific">Streptococcus loxodontisalivarius</name>
    <dbReference type="NCBI Taxonomy" id="1349415"/>
    <lineage>
        <taxon>Bacteria</taxon>
        <taxon>Bacillati</taxon>
        <taxon>Bacillota</taxon>
        <taxon>Bacilli</taxon>
        <taxon>Lactobacillales</taxon>
        <taxon>Streptococcaceae</taxon>
        <taxon>Streptococcus</taxon>
    </lineage>
</organism>
<protein>
    <submittedName>
        <fullName evidence="3">Two-component system sensor histidine kinase AgrC</fullName>
        <ecNumber evidence="3">2.7.13.-</ecNumber>
    </submittedName>
</protein>
<evidence type="ECO:0000259" key="2">
    <source>
        <dbReference type="Pfam" id="PF14501"/>
    </source>
</evidence>
<feature type="transmembrane region" description="Helical" evidence="1">
    <location>
        <begin position="29"/>
        <end position="60"/>
    </location>
</feature>
<proteinExistence type="predicted"/>
<keyword evidence="1" id="KW-0812">Transmembrane</keyword>
<keyword evidence="1" id="KW-1133">Transmembrane helix</keyword>
<keyword evidence="4" id="KW-1185">Reference proteome</keyword>
<feature type="domain" description="Sensor histidine kinase NatK-like C-terminal" evidence="2">
    <location>
        <begin position="330"/>
        <end position="431"/>
    </location>
</feature>
<feature type="transmembrane region" description="Helical" evidence="1">
    <location>
        <begin position="72"/>
        <end position="94"/>
    </location>
</feature>
<dbReference type="PANTHER" id="PTHR40448:SF1">
    <property type="entry name" value="TWO-COMPONENT SENSOR HISTIDINE KINASE"/>
    <property type="match status" value="1"/>
</dbReference>
<feature type="transmembrane region" description="Helical" evidence="1">
    <location>
        <begin position="106"/>
        <end position="126"/>
    </location>
</feature>
<dbReference type="EC" id="2.7.13.-" evidence="3"/>
<dbReference type="Pfam" id="PF14501">
    <property type="entry name" value="HATPase_c_5"/>
    <property type="match status" value="1"/>
</dbReference>
<accession>A0ABS2PSE6</accession>
<keyword evidence="1" id="KW-0472">Membrane</keyword>
<evidence type="ECO:0000256" key="1">
    <source>
        <dbReference type="SAM" id="Phobius"/>
    </source>
</evidence>
<dbReference type="PANTHER" id="PTHR40448">
    <property type="entry name" value="TWO-COMPONENT SENSOR HISTIDINE KINASE"/>
    <property type="match status" value="1"/>
</dbReference>
<dbReference type="Gene3D" id="3.30.565.10">
    <property type="entry name" value="Histidine kinase-like ATPase, C-terminal domain"/>
    <property type="match status" value="1"/>
</dbReference>
<keyword evidence="3" id="KW-0418">Kinase</keyword>
<keyword evidence="3" id="KW-0808">Transferase</keyword>
<dbReference type="InterPro" id="IPR032834">
    <property type="entry name" value="NatK-like_C"/>
</dbReference>
<reference evidence="3 4" key="1">
    <citation type="submission" date="2021-01" db="EMBL/GenBank/DDBJ databases">
        <title>Genomic Encyclopedia of Type Strains, Phase IV (KMG-IV): sequencing the most valuable type-strain genomes for metagenomic binning, comparative biology and taxonomic classification.</title>
        <authorList>
            <person name="Goeker M."/>
        </authorList>
    </citation>
    <scope>NUCLEOTIDE SEQUENCE [LARGE SCALE GENOMIC DNA]</scope>
    <source>
        <strain evidence="3 4">DSM 27382</strain>
    </source>
</reference>
<name>A0ABS2PSE6_9STRE</name>
<evidence type="ECO:0000313" key="3">
    <source>
        <dbReference type="EMBL" id="MBM7642848.1"/>
    </source>
</evidence>
<dbReference type="EMBL" id="JAFBEH010000020">
    <property type="protein sequence ID" value="MBM7642848.1"/>
    <property type="molecule type" value="Genomic_DNA"/>
</dbReference>
<dbReference type="SUPFAM" id="SSF55874">
    <property type="entry name" value="ATPase domain of HSP90 chaperone/DNA topoisomerase II/histidine kinase"/>
    <property type="match status" value="1"/>
</dbReference>
<feature type="transmembrane region" description="Helical" evidence="1">
    <location>
        <begin position="147"/>
        <end position="171"/>
    </location>
</feature>
<feature type="transmembrane region" description="Helical" evidence="1">
    <location>
        <begin position="183"/>
        <end position="203"/>
    </location>
</feature>
<dbReference type="GO" id="GO:0016301">
    <property type="term" value="F:kinase activity"/>
    <property type="evidence" value="ECO:0007669"/>
    <property type="project" value="UniProtKB-KW"/>
</dbReference>
<sequence length="448" mass="51783">MLVVIIMTVAVTWFTYADASQHRLSVGPVIGLSLFEILVSFLFPYGYVLTIPLALFVYDCHRFPHRHLREHFFIAFFPPVLLDLVGRVLYLFIFPTLLPVSPSMMGATYTIQLLALLCFPISYWSLKRLFSLDYYAILDFDSHSTEKLLKLVDAIFVLYYLLVYCICIISREMASLSGITSDYFCKIFTAISFLALLYILSYLNRYSKQLIKARVKEEQAKHLKNLENHSRQIEGLYQSIRSFKHDYENILISLRGSIDSGDIELIRRVYEDILEKSMEELNQDDATIASLVHLKPSSIKSLLSSKVMEMQSKGIKVDLYFPDPIDQIFLEPLDMIILLTHLLDNAIEATLLTKNPSISISCYQKEQRQYLTIANTMLQESLDVEPLFEEHYSTYDSERGYGLYNVRKILENYPKCQLTTSSGDYHFSQYLEMGESYPAKGCLPIKER</sequence>
<gene>
    <name evidence="3" type="ORF">JOC28_001146</name>
</gene>
<dbReference type="Proteomes" id="UP000697472">
    <property type="component" value="Unassembled WGS sequence"/>
</dbReference>
<dbReference type="RefSeq" id="WP_205009686.1">
    <property type="nucleotide sequence ID" value="NZ_JAFBEH010000020.1"/>
</dbReference>